<dbReference type="SUPFAM" id="SSF53335">
    <property type="entry name" value="S-adenosyl-L-methionine-dependent methyltransferases"/>
    <property type="match status" value="1"/>
</dbReference>
<dbReference type="EMBL" id="LJYW01000001">
    <property type="protein sequence ID" value="KPL55707.1"/>
    <property type="molecule type" value="Genomic_DNA"/>
</dbReference>
<dbReference type="GO" id="GO:0032259">
    <property type="term" value="P:methylation"/>
    <property type="evidence" value="ECO:0007669"/>
    <property type="project" value="UniProtKB-KW"/>
</dbReference>
<gene>
    <name evidence="1" type="ORF">ABB55_06270</name>
</gene>
<dbReference type="Proteomes" id="UP000048984">
    <property type="component" value="Unassembled WGS sequence"/>
</dbReference>
<sequence length="210" mass="23445">MNELASISGYRYADSKLNDSHVYLLPQVERVLDDFEKASKGRTLIDVGCGNGSVTKLMSLRGYTCIGLDASVEGVRLANEMYPDIEILQGSAYDDLSSLHGTFDVVMSLEVVEHLYDPRKYAANLYSLVKEEGIVIISTPYHGYFKNLAMAVTGKLDKHFTALWDHGHIKFWSIATLTKLLREAGFSEIQFHRVGRIPPLAKSMIAVAKR</sequence>
<evidence type="ECO:0000313" key="1">
    <source>
        <dbReference type="EMBL" id="KPL55707.1"/>
    </source>
</evidence>
<organism evidence="1 2">
    <name type="scientific">Prosthecodimorpha hirschii</name>
    <dbReference type="NCBI Taxonomy" id="665126"/>
    <lineage>
        <taxon>Bacteria</taxon>
        <taxon>Pseudomonadati</taxon>
        <taxon>Pseudomonadota</taxon>
        <taxon>Alphaproteobacteria</taxon>
        <taxon>Hyphomicrobiales</taxon>
        <taxon>Ancalomicrobiaceae</taxon>
        <taxon>Prosthecodimorpha</taxon>
    </lineage>
</organism>
<dbReference type="Pfam" id="PF13489">
    <property type="entry name" value="Methyltransf_23"/>
    <property type="match status" value="1"/>
</dbReference>
<dbReference type="InterPro" id="IPR029063">
    <property type="entry name" value="SAM-dependent_MTases_sf"/>
</dbReference>
<dbReference type="PANTHER" id="PTHR43861">
    <property type="entry name" value="TRANS-ACONITATE 2-METHYLTRANSFERASE-RELATED"/>
    <property type="match status" value="1"/>
</dbReference>
<protein>
    <submittedName>
        <fullName evidence="1">3-demethylubiquinone-9 3-methyltransferase</fullName>
    </submittedName>
</protein>
<evidence type="ECO:0000313" key="2">
    <source>
        <dbReference type="Proteomes" id="UP000048984"/>
    </source>
</evidence>
<comment type="caution">
    <text evidence="1">The sequence shown here is derived from an EMBL/GenBank/DDBJ whole genome shotgun (WGS) entry which is preliminary data.</text>
</comment>
<keyword evidence="1" id="KW-0489">Methyltransferase</keyword>
<dbReference type="RefSeq" id="WP_054361874.1">
    <property type="nucleotide sequence ID" value="NZ_LJYW01000001.1"/>
</dbReference>
<keyword evidence="1" id="KW-0830">Ubiquinone</keyword>
<dbReference type="STRING" id="665126.ABB55_06270"/>
<keyword evidence="2" id="KW-1185">Reference proteome</keyword>
<dbReference type="AlphaFoldDB" id="A0A0P6VWW8"/>
<proteinExistence type="predicted"/>
<dbReference type="PANTHER" id="PTHR43861:SF6">
    <property type="entry name" value="METHYLTRANSFERASE TYPE 11"/>
    <property type="match status" value="1"/>
</dbReference>
<dbReference type="CDD" id="cd02440">
    <property type="entry name" value="AdoMet_MTases"/>
    <property type="match status" value="1"/>
</dbReference>
<reference evidence="1 2" key="1">
    <citation type="submission" date="2015-09" db="EMBL/GenBank/DDBJ databases">
        <authorList>
            <person name="Jackson K.R."/>
            <person name="Lunt B.L."/>
            <person name="Fisher J.N.B."/>
            <person name="Gardner A.V."/>
            <person name="Bailey M.E."/>
            <person name="Deus L.M."/>
            <person name="Earl A.S."/>
            <person name="Gibby P.D."/>
            <person name="Hartmann K.A."/>
            <person name="Liu J.E."/>
            <person name="Manci A.M."/>
            <person name="Nielsen D.A."/>
            <person name="Solomon M.B."/>
            <person name="Breakwell D.P."/>
            <person name="Burnett S.H."/>
            <person name="Grose J.H."/>
        </authorList>
    </citation>
    <scope>NUCLEOTIDE SEQUENCE [LARGE SCALE GENOMIC DNA]</scope>
    <source>
        <strain evidence="1 2">16</strain>
    </source>
</reference>
<accession>A0A0P6VWW8</accession>
<dbReference type="GO" id="GO:0008168">
    <property type="term" value="F:methyltransferase activity"/>
    <property type="evidence" value="ECO:0007669"/>
    <property type="project" value="UniProtKB-KW"/>
</dbReference>
<keyword evidence="1" id="KW-0808">Transferase</keyword>
<name>A0A0P6VWW8_9HYPH</name>
<reference evidence="1 2" key="2">
    <citation type="submission" date="2015-10" db="EMBL/GenBank/DDBJ databases">
        <title>Draft Genome Sequence of Prosthecomicrobium hirschii ATCC 27832.</title>
        <authorList>
            <person name="Daniel J."/>
            <person name="Givan S.A."/>
            <person name="Brun Y.V."/>
            <person name="Brown P.J."/>
        </authorList>
    </citation>
    <scope>NUCLEOTIDE SEQUENCE [LARGE SCALE GENOMIC DNA]</scope>
    <source>
        <strain evidence="1 2">16</strain>
    </source>
</reference>
<dbReference type="Gene3D" id="3.40.50.150">
    <property type="entry name" value="Vaccinia Virus protein VP39"/>
    <property type="match status" value="1"/>
</dbReference>